<protein>
    <recommendedName>
        <fullName evidence="5">Copper transport protein</fullName>
    </recommendedName>
</protein>
<accession>A0ABD3QQ07</accession>
<reference evidence="7 8" key="1">
    <citation type="submission" date="2024-10" db="EMBL/GenBank/DDBJ databases">
        <title>Updated reference genomes for cyclostephanoid diatoms.</title>
        <authorList>
            <person name="Roberts W.R."/>
            <person name="Alverson A.J."/>
        </authorList>
    </citation>
    <scope>NUCLEOTIDE SEQUENCE [LARGE SCALE GENOMIC DNA]</scope>
    <source>
        <strain evidence="7 8">AJA010-31</strain>
    </source>
</reference>
<comment type="similarity">
    <text evidence="5">Belongs to the copper transporter (Ctr) (TC 1.A.56) family. SLC31A subfamily.</text>
</comment>
<feature type="transmembrane region" description="Helical" evidence="5">
    <location>
        <begin position="125"/>
        <end position="147"/>
    </location>
</feature>
<keyword evidence="5" id="KW-0186">Copper</keyword>
<dbReference type="GO" id="GO:0005375">
    <property type="term" value="F:copper ion transmembrane transporter activity"/>
    <property type="evidence" value="ECO:0007669"/>
    <property type="project" value="UniProtKB-UniRule"/>
</dbReference>
<keyword evidence="4 5" id="KW-0472">Membrane</keyword>
<feature type="compositionally biased region" description="Basic and acidic residues" evidence="6">
    <location>
        <begin position="333"/>
        <end position="348"/>
    </location>
</feature>
<evidence type="ECO:0000256" key="2">
    <source>
        <dbReference type="ARBA" id="ARBA00022692"/>
    </source>
</evidence>
<organism evidence="7 8">
    <name type="scientific">Cyclotella atomus</name>
    <dbReference type="NCBI Taxonomy" id="382360"/>
    <lineage>
        <taxon>Eukaryota</taxon>
        <taxon>Sar</taxon>
        <taxon>Stramenopiles</taxon>
        <taxon>Ochrophyta</taxon>
        <taxon>Bacillariophyta</taxon>
        <taxon>Coscinodiscophyceae</taxon>
        <taxon>Thalassiosirophycidae</taxon>
        <taxon>Stephanodiscales</taxon>
        <taxon>Stephanodiscaceae</taxon>
        <taxon>Cyclotella</taxon>
    </lineage>
</organism>
<dbReference type="InterPro" id="IPR007274">
    <property type="entry name" value="Cop_transporter"/>
</dbReference>
<feature type="transmembrane region" description="Helical" evidence="5">
    <location>
        <begin position="243"/>
        <end position="274"/>
    </location>
</feature>
<evidence type="ECO:0000313" key="7">
    <source>
        <dbReference type="EMBL" id="KAL3799860.1"/>
    </source>
</evidence>
<feature type="region of interest" description="Disordered" evidence="6">
    <location>
        <begin position="323"/>
        <end position="361"/>
    </location>
</feature>
<comment type="caution">
    <text evidence="7">The sequence shown here is derived from an EMBL/GenBank/DDBJ whole genome shotgun (WGS) entry which is preliminary data.</text>
</comment>
<sequence>MSMSFCTMGGMAMSSNGNGNTNGERRRLAQDISRKFDLPVIMSDDSTSTDGHDMHQMDHNSQDTDHDMDDMDHMDHSSHSMSGMSMGTIMYMDGFHSALFSSSDPPPQCLNLFNPNWTLDSKEKFVFAMFFIAMLGVLVEACAVWRVKCLRKGRNIRRRERLKRMQRSHNQQQPLTNDLSPADQSRSDKDPVICPAICRRVWRRYVPRFIQDLARKLFDTRDASKQINRCEIMAASLHATRALFGYLLMLAVMSYAIEFLFCTIVGMVLGRYWFIENEGDFVGAAGDASKQIPGNGNFNGSDGMWGGGDPCCGIDDDDEDFSVDNNMDASSEVETRLMRSEDASDVKEPLLGGSLSRRNVT</sequence>
<evidence type="ECO:0000256" key="5">
    <source>
        <dbReference type="RuleBase" id="RU367022"/>
    </source>
</evidence>
<dbReference type="Proteomes" id="UP001530400">
    <property type="component" value="Unassembled WGS sequence"/>
</dbReference>
<evidence type="ECO:0000256" key="1">
    <source>
        <dbReference type="ARBA" id="ARBA00004141"/>
    </source>
</evidence>
<feature type="region of interest" description="Disordered" evidence="6">
    <location>
        <begin position="160"/>
        <end position="188"/>
    </location>
</feature>
<evidence type="ECO:0000256" key="6">
    <source>
        <dbReference type="SAM" id="MobiDB-lite"/>
    </source>
</evidence>
<feature type="compositionally biased region" description="Polar residues" evidence="6">
    <location>
        <begin position="168"/>
        <end position="184"/>
    </location>
</feature>
<dbReference type="AlphaFoldDB" id="A0ABD3QQ07"/>
<dbReference type="EMBL" id="JALLPJ020000175">
    <property type="protein sequence ID" value="KAL3799860.1"/>
    <property type="molecule type" value="Genomic_DNA"/>
</dbReference>
<dbReference type="PANTHER" id="PTHR12483:SF27">
    <property type="entry name" value="COPPER TRANSPORT PROTEIN CTR1"/>
    <property type="match status" value="1"/>
</dbReference>
<name>A0ABD3QQ07_9STRA</name>
<comment type="subcellular location">
    <subcellularLocation>
        <location evidence="1 5">Membrane</location>
        <topology evidence="1 5">Multi-pass membrane protein</topology>
    </subcellularLocation>
</comment>
<dbReference type="GO" id="GO:0016020">
    <property type="term" value="C:membrane"/>
    <property type="evidence" value="ECO:0007669"/>
    <property type="project" value="UniProtKB-SubCell"/>
</dbReference>
<proteinExistence type="inferred from homology"/>
<evidence type="ECO:0000313" key="8">
    <source>
        <dbReference type="Proteomes" id="UP001530400"/>
    </source>
</evidence>
<keyword evidence="3 5" id="KW-1133">Transmembrane helix</keyword>
<dbReference type="Pfam" id="PF04145">
    <property type="entry name" value="Ctr"/>
    <property type="match status" value="1"/>
</dbReference>
<keyword evidence="5" id="KW-0187">Copper transport</keyword>
<gene>
    <name evidence="7" type="ORF">ACHAWO_009981</name>
</gene>
<keyword evidence="5" id="KW-0406">Ion transport</keyword>
<keyword evidence="8" id="KW-1185">Reference proteome</keyword>
<evidence type="ECO:0000256" key="4">
    <source>
        <dbReference type="ARBA" id="ARBA00023136"/>
    </source>
</evidence>
<keyword evidence="5" id="KW-0813">Transport</keyword>
<keyword evidence="2 5" id="KW-0812">Transmembrane</keyword>
<evidence type="ECO:0000256" key="3">
    <source>
        <dbReference type="ARBA" id="ARBA00022989"/>
    </source>
</evidence>
<dbReference type="PANTHER" id="PTHR12483">
    <property type="entry name" value="SOLUTE CARRIER FAMILY 31 COPPER TRANSPORTERS"/>
    <property type="match status" value="1"/>
</dbReference>